<evidence type="ECO:0000256" key="11">
    <source>
        <dbReference type="PROSITE-ProRule" id="PRU00278"/>
    </source>
</evidence>
<dbReference type="PANTHER" id="PTHR47529">
    <property type="entry name" value="PEPTIDYL-PROLYL CIS-TRANS ISOMERASE D"/>
    <property type="match status" value="1"/>
</dbReference>
<keyword evidence="2" id="KW-1003">Cell membrane</keyword>
<keyword evidence="3" id="KW-0997">Cell inner membrane</keyword>
<dbReference type="AlphaFoldDB" id="A0A657PMX9"/>
<evidence type="ECO:0000256" key="9">
    <source>
        <dbReference type="ARBA" id="ARBA00040743"/>
    </source>
</evidence>
<evidence type="ECO:0000313" key="15">
    <source>
        <dbReference type="EMBL" id="PUE02190.1"/>
    </source>
</evidence>
<dbReference type="PROSITE" id="PS50198">
    <property type="entry name" value="PPIC_PPIASE_2"/>
    <property type="match status" value="1"/>
</dbReference>
<evidence type="ECO:0000259" key="13">
    <source>
        <dbReference type="PROSITE" id="PS50198"/>
    </source>
</evidence>
<feature type="transmembrane region" description="Helical" evidence="12">
    <location>
        <begin position="12"/>
        <end position="30"/>
    </location>
</feature>
<sequence length="649" mass="70738">MLQSIRERAQGVIAWIIVGLITIPFALFGINEYLGGGSEAIVATVNGHDITEREFDIGYREFRQQLRERMGKEYRPDLLDEAALRREVLDSMIQNTLVAQRTRDFGLRIGDDLVRQTILGVPSFKVDGQFDQQAYERGVRRQGLTPAGFEEQVRQGIVSRQIGSAIRLSAFATPVEVERLVRLRLQERDLSYLVLPAGGFSGTVDVSAEEVRAHYEANPGAYMVPERIRAEYLELHAGDIVSKLDVDDATIAAYYENHRDEYMTAERRQASHILFALDSGAEAAEVEAAEAAEVEAAEAAARAALERIRAGESFAAVAGELSQDPASAEFGGDLGTFETGSFGDQAIDDALAAMTPGELSEPVRSGFGVHLFQLAAVHPPQGKSLEEAFDQVRMAYLRSEAERQFYEYADRLGNIAYDDPSTLLPAAEALGLEVRKSDWVTRDGGDGIFASPRLINTLFSDDVLNQGNNSEVIELEPEHVVVARVVEHQAAAVKPLDEVRAAIEAELQRSKASAKAGARVNELIAELRAGTGMLELAQREGLTLINQGFVDRGAPSLDPAILAQLFRMPKPGQEGQAVYASASLVGGDAALIALKGVREGTLEQAAELGGEQMLAMVLQRALGETYYQRMLENLRQQGDVSITARAPQP</sequence>
<dbReference type="EMBL" id="PQCO01000185">
    <property type="protein sequence ID" value="PUE02190.1"/>
    <property type="molecule type" value="Genomic_DNA"/>
</dbReference>
<evidence type="ECO:0000256" key="10">
    <source>
        <dbReference type="ARBA" id="ARBA00042775"/>
    </source>
</evidence>
<dbReference type="InterPro" id="IPR027304">
    <property type="entry name" value="Trigger_fact/SurA_dom_sf"/>
</dbReference>
<dbReference type="Pfam" id="PF13624">
    <property type="entry name" value="SurA_N_3"/>
    <property type="match status" value="1"/>
</dbReference>
<gene>
    <name evidence="14" type="ORF">B0D84_03490</name>
    <name evidence="15" type="ORF">C3L24_06685</name>
</gene>
<dbReference type="PANTHER" id="PTHR47529:SF1">
    <property type="entry name" value="PERIPLASMIC CHAPERONE PPID"/>
    <property type="match status" value="1"/>
</dbReference>
<keyword evidence="11" id="KW-0413">Isomerase</keyword>
<dbReference type="InterPro" id="IPR052029">
    <property type="entry name" value="PpiD_chaperone"/>
</dbReference>
<dbReference type="InterPro" id="IPR046357">
    <property type="entry name" value="PPIase_dom_sf"/>
</dbReference>
<comment type="similarity">
    <text evidence="8">Belongs to the PpiD chaperone family.</text>
</comment>
<dbReference type="Proteomes" id="UP000243361">
    <property type="component" value="Unassembled WGS sequence"/>
</dbReference>
<accession>A0A657PMX9</accession>
<dbReference type="Proteomes" id="UP000250928">
    <property type="component" value="Unassembled WGS sequence"/>
</dbReference>
<evidence type="ECO:0000256" key="2">
    <source>
        <dbReference type="ARBA" id="ARBA00022475"/>
    </source>
</evidence>
<dbReference type="Gene3D" id="3.10.50.40">
    <property type="match status" value="1"/>
</dbReference>
<evidence type="ECO:0000256" key="6">
    <source>
        <dbReference type="ARBA" id="ARBA00023136"/>
    </source>
</evidence>
<dbReference type="SUPFAM" id="SSF109998">
    <property type="entry name" value="Triger factor/SurA peptide-binding domain-like"/>
    <property type="match status" value="2"/>
</dbReference>
<evidence type="ECO:0000256" key="5">
    <source>
        <dbReference type="ARBA" id="ARBA00022989"/>
    </source>
</evidence>
<dbReference type="Pfam" id="PF00639">
    <property type="entry name" value="Rotamase"/>
    <property type="match status" value="1"/>
</dbReference>
<dbReference type="GO" id="GO:0003755">
    <property type="term" value="F:peptidyl-prolyl cis-trans isomerase activity"/>
    <property type="evidence" value="ECO:0007669"/>
    <property type="project" value="UniProtKB-KW"/>
</dbReference>
<dbReference type="SUPFAM" id="SSF54534">
    <property type="entry name" value="FKBP-like"/>
    <property type="match status" value="1"/>
</dbReference>
<evidence type="ECO:0000313" key="16">
    <source>
        <dbReference type="Proteomes" id="UP000243361"/>
    </source>
</evidence>
<evidence type="ECO:0000256" key="12">
    <source>
        <dbReference type="SAM" id="Phobius"/>
    </source>
</evidence>
<keyword evidence="6 12" id="KW-0472">Membrane</keyword>
<name>A0A657PMX9_9GAMM</name>
<feature type="domain" description="PpiC" evidence="13">
    <location>
        <begin position="265"/>
        <end position="376"/>
    </location>
</feature>
<comment type="caution">
    <text evidence="14">The sequence shown here is derived from an EMBL/GenBank/DDBJ whole genome shotgun (WGS) entry which is preliminary data.</text>
</comment>
<evidence type="ECO:0000256" key="7">
    <source>
        <dbReference type="ARBA" id="ARBA00023186"/>
    </source>
</evidence>
<evidence type="ECO:0000313" key="17">
    <source>
        <dbReference type="Proteomes" id="UP000250928"/>
    </source>
</evidence>
<comment type="subcellular location">
    <subcellularLocation>
        <location evidence="1">Cell inner membrane</location>
        <topology evidence="1">Single-pass type II membrane protein</topology>
        <orientation evidence="1">Periplasmic side</orientation>
    </subcellularLocation>
</comment>
<evidence type="ECO:0000256" key="3">
    <source>
        <dbReference type="ARBA" id="ARBA00022519"/>
    </source>
</evidence>
<dbReference type="EMBL" id="MUIE01000230">
    <property type="protein sequence ID" value="OQX34380.1"/>
    <property type="molecule type" value="Genomic_DNA"/>
</dbReference>
<evidence type="ECO:0000256" key="1">
    <source>
        <dbReference type="ARBA" id="ARBA00004382"/>
    </source>
</evidence>
<reference evidence="15 17" key="2">
    <citation type="submission" date="2018-01" db="EMBL/GenBank/DDBJ databases">
        <title>Novel co-symbiosis in the lucinid bivalve Phacoides pectinatus.</title>
        <authorList>
            <person name="Lim S.J."/>
            <person name="Davis B.G."/>
            <person name="Gill D.E."/>
            <person name="Engel A.S."/>
            <person name="Anderson L.C."/>
            <person name="Campbell B.J."/>
        </authorList>
    </citation>
    <scope>NUCLEOTIDE SEQUENCE [LARGE SCALE GENOMIC DNA]</scope>
    <source>
        <strain evidence="15">N3_P5</strain>
    </source>
</reference>
<evidence type="ECO:0000256" key="4">
    <source>
        <dbReference type="ARBA" id="ARBA00022692"/>
    </source>
</evidence>
<reference evidence="14 16" key="1">
    <citation type="submission" date="2017-02" db="EMBL/GenBank/DDBJ databases">
        <title>Novel co-symbiosis in the unique lucinid bivalve Phacoides pectinatus.</title>
        <authorList>
            <person name="Lim S.J."/>
            <person name="Davis B.G."/>
            <person name="Gill D.E."/>
            <person name="Engel A.S."/>
            <person name="Anderson L.C."/>
            <person name="Campbell B.J."/>
        </authorList>
    </citation>
    <scope>NUCLEOTIDE SEQUENCE [LARGE SCALE GENOMIC DNA]</scope>
    <source>
        <strain evidence="14">LUC13016_P6</strain>
    </source>
</reference>
<keyword evidence="11" id="KW-0697">Rotamase</keyword>
<dbReference type="PROSITE" id="PS01096">
    <property type="entry name" value="PPIC_PPIASE_1"/>
    <property type="match status" value="1"/>
</dbReference>
<keyword evidence="5 12" id="KW-1133">Transmembrane helix</keyword>
<keyword evidence="7" id="KW-0143">Chaperone</keyword>
<keyword evidence="16" id="KW-1185">Reference proteome</keyword>
<dbReference type="GO" id="GO:0005886">
    <property type="term" value="C:plasma membrane"/>
    <property type="evidence" value="ECO:0007669"/>
    <property type="project" value="UniProtKB-SubCell"/>
</dbReference>
<proteinExistence type="inferred from homology"/>
<dbReference type="InterPro" id="IPR023058">
    <property type="entry name" value="PPIase_PpiC_CS"/>
</dbReference>
<evidence type="ECO:0000256" key="8">
    <source>
        <dbReference type="ARBA" id="ARBA00038408"/>
    </source>
</evidence>
<dbReference type="Gene3D" id="1.10.4030.10">
    <property type="entry name" value="Porin chaperone SurA, peptide-binding domain"/>
    <property type="match status" value="1"/>
</dbReference>
<evidence type="ECO:0000313" key="14">
    <source>
        <dbReference type="EMBL" id="OQX34380.1"/>
    </source>
</evidence>
<keyword evidence="4 12" id="KW-0812">Transmembrane</keyword>
<protein>
    <recommendedName>
        <fullName evidence="9">Periplasmic chaperone PpiD</fullName>
    </recommendedName>
    <alternativeName>
        <fullName evidence="10">Periplasmic folding chaperone</fullName>
    </alternativeName>
</protein>
<organism evidence="14 16">
    <name type="scientific">Candidatus Sedimenticola endophacoides</name>
    <dbReference type="NCBI Taxonomy" id="2548426"/>
    <lineage>
        <taxon>Bacteria</taxon>
        <taxon>Pseudomonadati</taxon>
        <taxon>Pseudomonadota</taxon>
        <taxon>Gammaproteobacteria</taxon>
        <taxon>Chromatiales</taxon>
        <taxon>Sedimenticolaceae</taxon>
        <taxon>Sedimenticola</taxon>
    </lineage>
</organism>
<dbReference type="InterPro" id="IPR000297">
    <property type="entry name" value="PPIase_PpiC"/>
</dbReference>